<keyword evidence="2" id="KW-0732">Signal</keyword>
<feature type="compositionally biased region" description="Low complexity" evidence="1">
    <location>
        <begin position="43"/>
        <end position="66"/>
    </location>
</feature>
<evidence type="ECO:0000256" key="2">
    <source>
        <dbReference type="SAM" id="SignalP"/>
    </source>
</evidence>
<dbReference type="Gene3D" id="1.20.1260.10">
    <property type="match status" value="1"/>
</dbReference>
<evidence type="ECO:0000313" key="5">
    <source>
        <dbReference type="Proteomes" id="UP000198418"/>
    </source>
</evidence>
<feature type="compositionally biased region" description="Basic residues" evidence="1">
    <location>
        <begin position="151"/>
        <end position="162"/>
    </location>
</feature>
<dbReference type="RefSeq" id="WP_141098362.1">
    <property type="nucleotide sequence ID" value="NZ_FYDG01000002.1"/>
</dbReference>
<dbReference type="OrthoDB" id="8005547at2"/>
<dbReference type="Proteomes" id="UP000198418">
    <property type="component" value="Unassembled WGS sequence"/>
</dbReference>
<organism evidence="4 5">
    <name type="scientific">Rhodoblastus acidophilus</name>
    <name type="common">Rhodopseudomonas acidophila</name>
    <dbReference type="NCBI Taxonomy" id="1074"/>
    <lineage>
        <taxon>Bacteria</taxon>
        <taxon>Pseudomonadati</taxon>
        <taxon>Pseudomonadota</taxon>
        <taxon>Alphaproteobacteria</taxon>
        <taxon>Hyphomicrobiales</taxon>
        <taxon>Rhodoblastaceae</taxon>
        <taxon>Rhodoblastus</taxon>
    </lineage>
</organism>
<evidence type="ECO:0000259" key="3">
    <source>
        <dbReference type="Pfam" id="PF13628"/>
    </source>
</evidence>
<sequence>MNKACLTPALLLLMAGAAFAQPAPAPNAPGAAPQENKGGGNAPGDAPKPASGGAPPHASHAPAAAQPDKKSDAGRRQKLSEKDRAFLRYVAKVNRDEIELCRYAADKAQAPAIKAFARLMVQDHSGVGAQLTGLVGAKHAAAHKRHKVRHAHAHAHVAHARPRPAQPAPHAPAPASSGSAQAAGVQPPAESEAAKISRLKGRSGADFDAAFMAEQVDYHSQNLGKFDDAIKSADDDRVRRLATAIQNAFKGHLDMAKAIKPAGDKP</sequence>
<dbReference type="AlphaFoldDB" id="A0A212QY62"/>
<feature type="chain" id="PRO_5012781358" description="DUF4142 domain-containing protein" evidence="2">
    <location>
        <begin position="21"/>
        <end position="266"/>
    </location>
</feature>
<gene>
    <name evidence="4" type="ORF">SAMN06265338_10257</name>
</gene>
<dbReference type="PANTHER" id="PTHR38593">
    <property type="entry name" value="BLR2558 PROTEIN"/>
    <property type="match status" value="1"/>
</dbReference>
<proteinExistence type="predicted"/>
<name>A0A212QY62_RHOAC</name>
<dbReference type="InterPro" id="IPR025419">
    <property type="entry name" value="DUF4142"/>
</dbReference>
<evidence type="ECO:0000313" key="4">
    <source>
        <dbReference type="EMBL" id="SNB64561.1"/>
    </source>
</evidence>
<evidence type="ECO:0000256" key="1">
    <source>
        <dbReference type="SAM" id="MobiDB-lite"/>
    </source>
</evidence>
<feature type="signal peptide" evidence="2">
    <location>
        <begin position="1"/>
        <end position="20"/>
    </location>
</feature>
<feature type="domain" description="DUF4142" evidence="3">
    <location>
        <begin position="180"/>
        <end position="259"/>
    </location>
</feature>
<feature type="region of interest" description="Disordered" evidence="1">
    <location>
        <begin position="22"/>
        <end position="82"/>
    </location>
</feature>
<feature type="region of interest" description="Disordered" evidence="1">
    <location>
        <begin position="151"/>
        <end position="194"/>
    </location>
</feature>
<feature type="compositionally biased region" description="Basic and acidic residues" evidence="1">
    <location>
        <begin position="67"/>
        <end position="82"/>
    </location>
</feature>
<protein>
    <recommendedName>
        <fullName evidence="3">DUF4142 domain-containing protein</fullName>
    </recommendedName>
</protein>
<dbReference type="Pfam" id="PF13628">
    <property type="entry name" value="DUF4142"/>
    <property type="match status" value="2"/>
</dbReference>
<dbReference type="PANTHER" id="PTHR38593:SF1">
    <property type="entry name" value="BLR2558 PROTEIN"/>
    <property type="match status" value="1"/>
</dbReference>
<reference evidence="5" key="1">
    <citation type="submission" date="2017-06" db="EMBL/GenBank/DDBJ databases">
        <authorList>
            <person name="Varghese N."/>
            <person name="Submissions S."/>
        </authorList>
    </citation>
    <scope>NUCLEOTIDE SEQUENCE [LARGE SCALE GENOMIC DNA]</scope>
    <source>
        <strain evidence="5">DSM 137</strain>
    </source>
</reference>
<dbReference type="InterPro" id="IPR012347">
    <property type="entry name" value="Ferritin-like"/>
</dbReference>
<feature type="compositionally biased region" description="Low complexity" evidence="1">
    <location>
        <begin position="173"/>
        <end position="187"/>
    </location>
</feature>
<feature type="compositionally biased region" description="Low complexity" evidence="1">
    <location>
        <begin position="22"/>
        <end position="34"/>
    </location>
</feature>
<dbReference type="EMBL" id="FYDG01000002">
    <property type="protein sequence ID" value="SNB64561.1"/>
    <property type="molecule type" value="Genomic_DNA"/>
</dbReference>
<feature type="domain" description="DUF4142" evidence="3">
    <location>
        <begin position="82"/>
        <end position="148"/>
    </location>
</feature>
<accession>A0A212QY62</accession>
<keyword evidence="5" id="KW-1185">Reference proteome</keyword>